<dbReference type="EMBL" id="LR792684">
    <property type="protein sequence ID" value="CAB3395586.1"/>
    <property type="molecule type" value="Genomic_DNA"/>
</dbReference>
<name>A0ACA8ZDY2_9BACL</name>
<reference evidence="1" key="1">
    <citation type="submission" date="2020-04" db="EMBL/GenBank/DDBJ databases">
        <authorList>
            <person name="Hogendoorn C."/>
        </authorList>
    </citation>
    <scope>NUCLEOTIDE SEQUENCE</scope>
    <source>
        <strain evidence="1">FAVT5</strain>
    </source>
</reference>
<protein>
    <submittedName>
        <fullName evidence="1">Uncharacterized protein</fullName>
    </submittedName>
</protein>
<evidence type="ECO:0000313" key="2">
    <source>
        <dbReference type="Proteomes" id="UP000501793"/>
    </source>
</evidence>
<dbReference type="Proteomes" id="UP000501793">
    <property type="component" value="Chromosome"/>
</dbReference>
<proteinExistence type="predicted"/>
<sequence>MLPSSISCLILRFPDPKEIKLDLTTKDADGRGVWSKVFLPRGGWVKFRKSRPIDGTIRNATVTWPVGRW</sequence>
<keyword evidence="2" id="KW-1185">Reference proteome</keyword>
<organism evidence="1 2">
    <name type="scientific">Kyrpidia spormannii</name>
    <dbReference type="NCBI Taxonomy" id="2055160"/>
    <lineage>
        <taxon>Bacteria</taxon>
        <taxon>Bacillati</taxon>
        <taxon>Bacillota</taxon>
        <taxon>Bacilli</taxon>
        <taxon>Bacillales</taxon>
        <taxon>Alicyclobacillaceae</taxon>
        <taxon>Kyrpidia</taxon>
    </lineage>
</organism>
<accession>A0ACA8ZDY2</accession>
<evidence type="ECO:0000313" key="1">
    <source>
        <dbReference type="EMBL" id="CAB3395586.1"/>
    </source>
</evidence>
<gene>
    <name evidence="1" type="ORF">FAVT5_3461</name>
</gene>